<dbReference type="Proteomes" id="UP000824596">
    <property type="component" value="Unassembled WGS sequence"/>
</dbReference>
<proteinExistence type="inferred from homology"/>
<dbReference type="EC" id="4.2.3.-" evidence="4"/>
<organism evidence="5 6">
    <name type="scientific">Hirsutella rhossiliensis</name>
    <dbReference type="NCBI Taxonomy" id="111463"/>
    <lineage>
        <taxon>Eukaryota</taxon>
        <taxon>Fungi</taxon>
        <taxon>Dikarya</taxon>
        <taxon>Ascomycota</taxon>
        <taxon>Pezizomycotina</taxon>
        <taxon>Sordariomycetes</taxon>
        <taxon>Hypocreomycetidae</taxon>
        <taxon>Hypocreales</taxon>
        <taxon>Ophiocordycipitaceae</taxon>
        <taxon>Hirsutella</taxon>
    </lineage>
</organism>
<reference evidence="5" key="1">
    <citation type="submission" date="2021-09" db="EMBL/GenBank/DDBJ databases">
        <title>A high-quality genome of the endoparasitic fungus Hirsutella rhossiliensis with a comparison of Hirsutella genomes reveals transposable elements contributing to genome size variation.</title>
        <authorList>
            <person name="Lin R."/>
            <person name="Jiao Y."/>
            <person name="Sun X."/>
            <person name="Ling J."/>
            <person name="Xie B."/>
            <person name="Cheng X."/>
        </authorList>
    </citation>
    <scope>NUCLEOTIDE SEQUENCE</scope>
    <source>
        <strain evidence="5">HR02</strain>
    </source>
</reference>
<comment type="similarity">
    <text evidence="2 4">Belongs to the terpene synthase family.</text>
</comment>
<dbReference type="OrthoDB" id="6486656at2759"/>
<evidence type="ECO:0000313" key="6">
    <source>
        <dbReference type="Proteomes" id="UP000824596"/>
    </source>
</evidence>
<protein>
    <recommendedName>
        <fullName evidence="4">Terpene synthase</fullName>
        <ecNumber evidence="4">4.2.3.-</ecNumber>
    </recommendedName>
</protein>
<evidence type="ECO:0000313" key="5">
    <source>
        <dbReference type="EMBL" id="KAH0961301.1"/>
    </source>
</evidence>
<evidence type="ECO:0000256" key="3">
    <source>
        <dbReference type="ARBA" id="ARBA00022842"/>
    </source>
</evidence>
<keyword evidence="6" id="KW-1185">Reference proteome</keyword>
<name>A0A9P8MW31_9HYPO</name>
<dbReference type="RefSeq" id="XP_044718814.1">
    <property type="nucleotide sequence ID" value="XM_044865850.1"/>
</dbReference>
<dbReference type="Pfam" id="PF19086">
    <property type="entry name" value="Terpene_syn_C_2"/>
    <property type="match status" value="1"/>
</dbReference>
<dbReference type="PANTHER" id="PTHR35201">
    <property type="entry name" value="TERPENE SYNTHASE"/>
    <property type="match status" value="1"/>
</dbReference>
<dbReference type="SUPFAM" id="SSF48576">
    <property type="entry name" value="Terpenoid synthases"/>
    <property type="match status" value="1"/>
</dbReference>
<dbReference type="EMBL" id="JAIZPD010000008">
    <property type="protein sequence ID" value="KAH0961301.1"/>
    <property type="molecule type" value="Genomic_DNA"/>
</dbReference>
<dbReference type="GO" id="GO:0046872">
    <property type="term" value="F:metal ion binding"/>
    <property type="evidence" value="ECO:0007669"/>
    <property type="project" value="UniProtKB-KW"/>
</dbReference>
<keyword evidence="4" id="KW-0479">Metal-binding</keyword>
<sequence length="266" mass="30381">MKRRSAFFATNKFGLLAGLAYPDLDKERFRTSCDLMNIFFVLDDLTDVATASEVREMSNAVVDALRNADKPRAHDEWVGGEIARQFWILARNYFALRRVTVGLKPSLMIFEFGMELPREVLQHPTIEKLSLLCTDLILIDNDMASYNKEQACGDDKHNIVAIAMDQLHLDVQGAMNWAADYHAATVRQFREVYETIPRWGGQVDLDIETYVDGMGNWVRANVQWSFESERYFGNKSGRVMTTRRMSLLPRTRPEDVGLSEICAVKG</sequence>
<evidence type="ECO:0000256" key="2">
    <source>
        <dbReference type="ARBA" id="ARBA00006333"/>
    </source>
</evidence>
<dbReference type="AlphaFoldDB" id="A0A9P8MW31"/>
<keyword evidence="4" id="KW-0456">Lyase</keyword>
<keyword evidence="3 4" id="KW-0460">Magnesium</keyword>
<dbReference type="GO" id="GO:0008299">
    <property type="term" value="P:isoprenoid biosynthetic process"/>
    <property type="evidence" value="ECO:0007669"/>
    <property type="project" value="UniProtKB-ARBA"/>
</dbReference>
<accession>A0A9P8MW31</accession>
<dbReference type="GO" id="GO:0010333">
    <property type="term" value="F:terpene synthase activity"/>
    <property type="evidence" value="ECO:0007669"/>
    <property type="project" value="InterPro"/>
</dbReference>
<dbReference type="GeneID" id="68356508"/>
<comment type="cofactor">
    <cofactor evidence="1 4">
        <name>Mg(2+)</name>
        <dbReference type="ChEBI" id="CHEBI:18420"/>
    </cofactor>
</comment>
<dbReference type="InterPro" id="IPR034686">
    <property type="entry name" value="Terpene_cyclase-like_2"/>
</dbReference>
<dbReference type="InterPro" id="IPR008949">
    <property type="entry name" value="Isoprenoid_synthase_dom_sf"/>
</dbReference>
<evidence type="ECO:0000256" key="1">
    <source>
        <dbReference type="ARBA" id="ARBA00001946"/>
    </source>
</evidence>
<comment type="caution">
    <text evidence="5">The sequence shown here is derived from an EMBL/GenBank/DDBJ whole genome shotgun (WGS) entry which is preliminary data.</text>
</comment>
<evidence type="ECO:0000256" key="4">
    <source>
        <dbReference type="RuleBase" id="RU366034"/>
    </source>
</evidence>
<gene>
    <name evidence="5" type="ORF">HRG_07379</name>
</gene>
<dbReference type="Gene3D" id="1.10.600.10">
    <property type="entry name" value="Farnesyl Diphosphate Synthase"/>
    <property type="match status" value="2"/>
</dbReference>
<dbReference type="PANTHER" id="PTHR35201:SF4">
    <property type="entry name" value="BETA-PINACENE SYNTHASE-RELATED"/>
    <property type="match status" value="1"/>
</dbReference>